<dbReference type="KEGG" id="hsw:Hsw_2019"/>
<keyword evidence="3" id="KW-1185">Reference proteome</keyword>
<dbReference type="Gene3D" id="2.40.128.520">
    <property type="match status" value="1"/>
</dbReference>
<gene>
    <name evidence="2" type="ORF">Hsw_2019</name>
</gene>
<proteinExistence type="predicted"/>
<dbReference type="PANTHER" id="PTHR36919">
    <property type="entry name" value="BLR1215 PROTEIN"/>
    <property type="match status" value="1"/>
</dbReference>
<organism evidence="2 3">
    <name type="scientific">Hymenobacter swuensis DY53</name>
    <dbReference type="NCBI Taxonomy" id="1227739"/>
    <lineage>
        <taxon>Bacteria</taxon>
        <taxon>Pseudomonadati</taxon>
        <taxon>Bacteroidota</taxon>
        <taxon>Cytophagia</taxon>
        <taxon>Cytophagales</taxon>
        <taxon>Hymenobacteraceae</taxon>
        <taxon>Hymenobacter</taxon>
    </lineage>
</organism>
<dbReference type="EMBL" id="CP007145">
    <property type="protein sequence ID" value="AHJ97614.1"/>
    <property type="molecule type" value="Genomic_DNA"/>
</dbReference>
<dbReference type="STRING" id="1227739.Hsw_2019"/>
<dbReference type="Pfam" id="PF09917">
    <property type="entry name" value="DUF2147"/>
    <property type="match status" value="1"/>
</dbReference>
<evidence type="ECO:0000313" key="2">
    <source>
        <dbReference type="EMBL" id="AHJ97614.1"/>
    </source>
</evidence>
<dbReference type="PANTHER" id="PTHR36919:SF2">
    <property type="entry name" value="BLL6627 PROTEIN"/>
    <property type="match status" value="1"/>
</dbReference>
<dbReference type="HOGENOM" id="CLU_108869_2_1_10"/>
<dbReference type="InterPro" id="IPR019223">
    <property type="entry name" value="DUF2147"/>
</dbReference>
<dbReference type="eggNOG" id="COG4731">
    <property type="taxonomic scope" value="Bacteria"/>
</dbReference>
<sequence>MGQCSKPVDYRSSRLFFYLFPRKPHIYFITTMKKILFLCLGLFLGLIGAASAQSLSPLGVWTNSEKKATFEIYKCGNKLCGKIVSLTVPNDPKTGKPKTDTVNPDPKLRSRPRLGMVFMQGFEYDSDNKWDDGKIYDPESGKTYSCYMKMENANTMEVKGYIGFSLIGKSQTWTRVK</sequence>
<name>W8EX12_9BACT</name>
<evidence type="ECO:0000313" key="3">
    <source>
        <dbReference type="Proteomes" id="UP000019423"/>
    </source>
</evidence>
<feature type="domain" description="DUF2147" evidence="1">
    <location>
        <begin position="59"/>
        <end position="175"/>
    </location>
</feature>
<protein>
    <recommendedName>
        <fullName evidence="1">DUF2147 domain-containing protein</fullName>
    </recommendedName>
</protein>
<accession>W8EX12</accession>
<reference evidence="2 3" key="1">
    <citation type="submission" date="2014-01" db="EMBL/GenBank/DDBJ databases">
        <title>Complete genome sequence of ionizing-radiation resistance bacterium Hymenobacter swuensis DY53.</title>
        <authorList>
            <person name="Jung J.-H."/>
            <person name="Jeong S.-W."/>
            <person name="Joe M.-H."/>
            <person name="Cho y.-j."/>
            <person name="Kim M.-K."/>
            <person name="Lim S.-Y."/>
        </authorList>
    </citation>
    <scope>NUCLEOTIDE SEQUENCE [LARGE SCALE GENOMIC DNA]</scope>
    <source>
        <strain evidence="2 3">DY53</strain>
    </source>
</reference>
<dbReference type="AlphaFoldDB" id="W8EX12"/>
<dbReference type="Proteomes" id="UP000019423">
    <property type="component" value="Chromosome"/>
</dbReference>
<dbReference type="PATRIC" id="fig|1227739.3.peg.2233"/>
<evidence type="ECO:0000259" key="1">
    <source>
        <dbReference type="Pfam" id="PF09917"/>
    </source>
</evidence>